<evidence type="ECO:0008006" key="3">
    <source>
        <dbReference type="Google" id="ProtNLM"/>
    </source>
</evidence>
<dbReference type="PANTHER" id="PTHR33481">
    <property type="entry name" value="REVERSE TRANSCRIPTASE"/>
    <property type="match status" value="1"/>
</dbReference>
<protein>
    <recommendedName>
        <fullName evidence="3">Reverse transcriptase</fullName>
    </recommendedName>
</protein>
<keyword evidence="2" id="KW-1185">Reference proteome</keyword>
<gene>
    <name evidence="1" type="ORF">B0H15DRAFT_794710</name>
</gene>
<proteinExistence type="predicted"/>
<dbReference type="AlphaFoldDB" id="A0AAD6TM47"/>
<feature type="non-terminal residue" evidence="1">
    <location>
        <position position="186"/>
    </location>
</feature>
<sequence>MFWQVAKYALDPTGSGSASRTPDLVDADGTVATTPTEKAAMFHAKFFPPPPLIPPPALEAPPPPHPPPTFTLDHVLRAIGKISPWKAPGPWGIPNVAISKARATLAPLLLAILHAGLRLAYFPSSWRVFITATIRKPGKSDYTLPGAHRPIAEEEGLGKIIESVLTEWLSGYAEKEGLLSPNQFSG</sequence>
<comment type="caution">
    <text evidence="1">The sequence shown here is derived from an EMBL/GenBank/DDBJ whole genome shotgun (WGS) entry which is preliminary data.</text>
</comment>
<reference evidence="1" key="1">
    <citation type="submission" date="2023-03" db="EMBL/GenBank/DDBJ databases">
        <title>Massive genome expansion in bonnet fungi (Mycena s.s.) driven by repeated elements and novel gene families across ecological guilds.</title>
        <authorList>
            <consortium name="Lawrence Berkeley National Laboratory"/>
            <person name="Harder C.B."/>
            <person name="Miyauchi S."/>
            <person name="Viragh M."/>
            <person name="Kuo A."/>
            <person name="Thoen E."/>
            <person name="Andreopoulos B."/>
            <person name="Lu D."/>
            <person name="Skrede I."/>
            <person name="Drula E."/>
            <person name="Henrissat B."/>
            <person name="Morin E."/>
            <person name="Kohler A."/>
            <person name="Barry K."/>
            <person name="LaButti K."/>
            <person name="Morin E."/>
            <person name="Salamov A."/>
            <person name="Lipzen A."/>
            <person name="Mereny Z."/>
            <person name="Hegedus B."/>
            <person name="Baldrian P."/>
            <person name="Stursova M."/>
            <person name="Weitz H."/>
            <person name="Taylor A."/>
            <person name="Grigoriev I.V."/>
            <person name="Nagy L.G."/>
            <person name="Martin F."/>
            <person name="Kauserud H."/>
        </authorList>
    </citation>
    <scope>NUCLEOTIDE SEQUENCE</scope>
    <source>
        <strain evidence="1">CBHHK173m</strain>
    </source>
</reference>
<dbReference type="EMBL" id="JARJCN010000196">
    <property type="protein sequence ID" value="KAJ7063797.1"/>
    <property type="molecule type" value="Genomic_DNA"/>
</dbReference>
<accession>A0AAD6TM47</accession>
<evidence type="ECO:0000313" key="1">
    <source>
        <dbReference type="EMBL" id="KAJ7063797.1"/>
    </source>
</evidence>
<name>A0AAD6TM47_9AGAR</name>
<dbReference type="PANTHER" id="PTHR33481:SF1">
    <property type="entry name" value="ENDONUCLEASE_EXONUCLEASE_PHOSPHATASE DOMAIN-CONTAINING PROTEIN-RELATED"/>
    <property type="match status" value="1"/>
</dbReference>
<dbReference type="Proteomes" id="UP001222325">
    <property type="component" value="Unassembled WGS sequence"/>
</dbReference>
<evidence type="ECO:0000313" key="2">
    <source>
        <dbReference type="Proteomes" id="UP001222325"/>
    </source>
</evidence>
<organism evidence="1 2">
    <name type="scientific">Mycena belliarum</name>
    <dbReference type="NCBI Taxonomy" id="1033014"/>
    <lineage>
        <taxon>Eukaryota</taxon>
        <taxon>Fungi</taxon>
        <taxon>Dikarya</taxon>
        <taxon>Basidiomycota</taxon>
        <taxon>Agaricomycotina</taxon>
        <taxon>Agaricomycetes</taxon>
        <taxon>Agaricomycetidae</taxon>
        <taxon>Agaricales</taxon>
        <taxon>Marasmiineae</taxon>
        <taxon>Mycenaceae</taxon>
        <taxon>Mycena</taxon>
    </lineage>
</organism>